<dbReference type="AlphaFoldDB" id="A0A5C6TC21"/>
<dbReference type="EMBL" id="VMNF01000005">
    <property type="protein sequence ID" value="TXC08620.1"/>
    <property type="molecule type" value="Genomic_DNA"/>
</dbReference>
<proteinExistence type="predicted"/>
<name>A0A5C6TC21_FUSOC</name>
<protein>
    <submittedName>
        <fullName evidence="2">Uncharacterized protein</fullName>
    </submittedName>
</protein>
<evidence type="ECO:0000256" key="1">
    <source>
        <dbReference type="SAM" id="MobiDB-lite"/>
    </source>
</evidence>
<evidence type="ECO:0000313" key="2">
    <source>
        <dbReference type="EMBL" id="TXC08620.1"/>
    </source>
</evidence>
<dbReference type="Proteomes" id="UP000321331">
    <property type="component" value="Unassembled WGS sequence"/>
</dbReference>
<feature type="compositionally biased region" description="Basic and acidic residues" evidence="1">
    <location>
        <begin position="81"/>
        <end position="95"/>
    </location>
</feature>
<reference evidence="2 3" key="1">
    <citation type="submission" date="2019-07" db="EMBL/GenBank/DDBJ databases">
        <title>The First High-Quality Draft Genome Sequence of the Causal Agent of the Current Panama Disease Epidemic.</title>
        <authorList>
            <person name="Warmington R.J."/>
            <person name="Kay W."/>
            <person name="Jeffries A."/>
            <person name="Bebber D."/>
            <person name="Moore K."/>
            <person name="Studholme D.J."/>
        </authorList>
    </citation>
    <scope>NUCLEOTIDE SEQUENCE [LARGE SCALE GENOMIC DNA]</scope>
    <source>
        <strain evidence="2 3">TR4</strain>
    </source>
</reference>
<accession>A0A5C6TC21</accession>
<sequence length="108" mass="12588">MVTNPETIALLLNSTHYRHRTSIFFGATWSTDDGHTYWASQNNSKLERSRNNRNTRKRDPPKLYCSNDTGREKEHRKRRIAKLDDEQQEARKEAPRITSEASKVCLGV</sequence>
<comment type="caution">
    <text evidence="2">The sequence shown here is derived from an EMBL/GenBank/DDBJ whole genome shotgun (WGS) entry which is preliminary data.</text>
</comment>
<organism evidence="2 3">
    <name type="scientific">Fusarium oxysporum f. sp. cubense</name>
    <dbReference type="NCBI Taxonomy" id="61366"/>
    <lineage>
        <taxon>Eukaryota</taxon>
        <taxon>Fungi</taxon>
        <taxon>Dikarya</taxon>
        <taxon>Ascomycota</taxon>
        <taxon>Pezizomycotina</taxon>
        <taxon>Sordariomycetes</taxon>
        <taxon>Hypocreomycetidae</taxon>
        <taxon>Hypocreales</taxon>
        <taxon>Nectriaceae</taxon>
        <taxon>Fusarium</taxon>
        <taxon>Fusarium oxysporum species complex</taxon>
    </lineage>
</organism>
<evidence type="ECO:0000313" key="3">
    <source>
        <dbReference type="Proteomes" id="UP000321331"/>
    </source>
</evidence>
<gene>
    <name evidence="2" type="ORF">FocTR4_00002859</name>
</gene>
<feature type="region of interest" description="Disordered" evidence="1">
    <location>
        <begin position="39"/>
        <end position="108"/>
    </location>
</feature>